<name>A0A0P7LWX2_ECOLX</name>
<accession>A0A0P7LWX2</accession>
<evidence type="ECO:0000313" key="3">
    <source>
        <dbReference type="Proteomes" id="UP000050556"/>
    </source>
</evidence>
<gene>
    <name evidence="2" type="ORF">ACU57_22715</name>
</gene>
<dbReference type="EMBL" id="LDYI01000145">
    <property type="protein sequence ID" value="KPO06819.1"/>
    <property type="molecule type" value="Genomic_DNA"/>
</dbReference>
<evidence type="ECO:0000313" key="2">
    <source>
        <dbReference type="EMBL" id="KPO06819.1"/>
    </source>
</evidence>
<proteinExistence type="predicted"/>
<sequence length="158" mass="17754">MSTPAKRGLIGAIKAGQAYLGWDEVTYRSVLSRLCNGKTSSTKCTLDELQAVREYMHDKGFPRYSAKHGRRPKVANTRESILSKINALLADAKRPWNYAEKMCDHMFHVKYIEWLTTEQLTKLMQALSIDASRRKKRERNNESGTGNGAAAISSDSNS</sequence>
<dbReference type="PATRIC" id="fig|562.7813.peg.4439"/>
<dbReference type="Proteomes" id="UP000050556">
    <property type="component" value="Unassembled WGS sequence"/>
</dbReference>
<comment type="caution">
    <text evidence="2">The sequence shown here is derived from an EMBL/GenBank/DDBJ whole genome shotgun (WGS) entry which is preliminary data.</text>
</comment>
<dbReference type="RefSeq" id="WP_000106448.1">
    <property type="nucleotide sequence ID" value="NZ_CAJSIQ010000142.1"/>
</dbReference>
<protein>
    <submittedName>
        <fullName evidence="2">Uncharacterized protein</fullName>
    </submittedName>
</protein>
<reference evidence="2 3" key="1">
    <citation type="journal article" date="2015" name="Front. Microbiol.">
        <title>Genetic determinants of heat resistance in Escherichia coli.</title>
        <authorList>
            <person name="Mercer R.G."/>
            <person name="Zheng J."/>
            <person name="Garcia-Hernandez R."/>
            <person name="Ruan L."/>
            <person name="Ganzle M.G."/>
            <person name="McMullen L.M."/>
        </authorList>
    </citation>
    <scope>NUCLEOTIDE SEQUENCE [LARGE SCALE GENOMIC DNA]</scope>
    <source>
        <strain evidence="2 3">AW1.3</strain>
    </source>
</reference>
<evidence type="ECO:0000256" key="1">
    <source>
        <dbReference type="SAM" id="MobiDB-lite"/>
    </source>
</evidence>
<dbReference type="AlphaFoldDB" id="A0A0P7LWX2"/>
<organism evidence="2 3">
    <name type="scientific">Escherichia coli</name>
    <dbReference type="NCBI Taxonomy" id="562"/>
    <lineage>
        <taxon>Bacteria</taxon>
        <taxon>Pseudomonadati</taxon>
        <taxon>Pseudomonadota</taxon>
        <taxon>Gammaproteobacteria</taxon>
        <taxon>Enterobacterales</taxon>
        <taxon>Enterobacteriaceae</taxon>
        <taxon>Escherichia</taxon>
    </lineage>
</organism>
<feature type="region of interest" description="Disordered" evidence="1">
    <location>
        <begin position="131"/>
        <end position="158"/>
    </location>
</feature>
<dbReference type="InterPro" id="IPR009363">
    <property type="entry name" value="Phage_Mu_Gp16"/>
</dbReference>
<dbReference type="Pfam" id="PF06252">
    <property type="entry name" value="GemA"/>
    <property type="match status" value="1"/>
</dbReference>